<keyword evidence="1" id="KW-0812">Transmembrane</keyword>
<evidence type="ECO:0000313" key="2">
    <source>
        <dbReference type="EMBL" id="OGD38179.1"/>
    </source>
</evidence>
<gene>
    <name evidence="2" type="ORF">A2907_02005</name>
</gene>
<comment type="caution">
    <text evidence="2">The sequence shown here is derived from an EMBL/GenBank/DDBJ whole genome shotgun (WGS) entry which is preliminary data.</text>
</comment>
<dbReference type="AlphaFoldDB" id="A0A1F5C5T6"/>
<dbReference type="Proteomes" id="UP000177947">
    <property type="component" value="Unassembled WGS sequence"/>
</dbReference>
<organism evidence="2 3">
    <name type="scientific">Candidatus Azambacteria bacterium RIFCSPLOWO2_01_FULL_37_9</name>
    <dbReference type="NCBI Taxonomy" id="1797297"/>
    <lineage>
        <taxon>Bacteria</taxon>
        <taxon>Candidatus Azamiibacteriota</taxon>
    </lineage>
</organism>
<reference evidence="2 3" key="1">
    <citation type="journal article" date="2016" name="Nat. Commun.">
        <title>Thousands of microbial genomes shed light on interconnected biogeochemical processes in an aquifer system.</title>
        <authorList>
            <person name="Anantharaman K."/>
            <person name="Brown C.T."/>
            <person name="Hug L.A."/>
            <person name="Sharon I."/>
            <person name="Castelle C.J."/>
            <person name="Probst A.J."/>
            <person name="Thomas B.C."/>
            <person name="Singh A."/>
            <person name="Wilkins M.J."/>
            <person name="Karaoz U."/>
            <person name="Brodie E.L."/>
            <person name="Williams K.H."/>
            <person name="Hubbard S.S."/>
            <person name="Banfield J.F."/>
        </authorList>
    </citation>
    <scope>NUCLEOTIDE SEQUENCE [LARGE SCALE GENOMIC DNA]</scope>
</reference>
<dbReference type="EMBL" id="MEYQ01000052">
    <property type="protein sequence ID" value="OGD38179.1"/>
    <property type="molecule type" value="Genomic_DNA"/>
</dbReference>
<name>A0A1F5C5T6_9BACT</name>
<feature type="transmembrane region" description="Helical" evidence="1">
    <location>
        <begin position="6"/>
        <end position="25"/>
    </location>
</feature>
<keyword evidence="1" id="KW-1133">Transmembrane helix</keyword>
<keyword evidence="1" id="KW-0472">Membrane</keyword>
<proteinExistence type="predicted"/>
<protein>
    <submittedName>
        <fullName evidence="2">Uncharacterized protein</fullName>
    </submittedName>
</protein>
<evidence type="ECO:0000313" key="3">
    <source>
        <dbReference type="Proteomes" id="UP000177947"/>
    </source>
</evidence>
<sequence length="93" mass="10539">MNQKGFMQIIVIIILIIIIISLLGISLREIYNKLSGNQAVGENFSFIGDWMANLYNKYLSGPISNLIIYFKNYLIGIFKNSATQQIQSIPPIK</sequence>
<evidence type="ECO:0000256" key="1">
    <source>
        <dbReference type="SAM" id="Phobius"/>
    </source>
</evidence>
<accession>A0A1F5C5T6</accession>